<dbReference type="Proteomes" id="UP001155604">
    <property type="component" value="Unassembled WGS sequence"/>
</dbReference>
<reference evidence="2" key="1">
    <citation type="journal article" date="2023" name="Int. J. Syst. Evol. Microbiol.">
        <title>&lt;i&gt;Shewanella septentrionalis&lt;/i&gt; sp. nov. and &lt;i&gt;Shewanella holmiensis&lt;/i&gt; sp. nov., isolated from Baltic Sea water and sediments.</title>
        <authorList>
            <person name="Martin-Rodriguez A.J."/>
            <person name="Thorell K."/>
            <person name="Joffre E."/>
            <person name="Jensie-Markopoulos S."/>
            <person name="Moore E.R.B."/>
            <person name="Sjoling A."/>
        </authorList>
    </citation>
    <scope>NUCLEOTIDE SEQUENCE</scope>
    <source>
        <strain evidence="2">SP1W3</strain>
    </source>
</reference>
<keyword evidence="1" id="KW-0812">Transmembrane</keyword>
<protein>
    <submittedName>
        <fullName evidence="2">Uncharacterized protein</fullName>
    </submittedName>
</protein>
<keyword evidence="1" id="KW-1133">Transmembrane helix</keyword>
<proteinExistence type="predicted"/>
<accession>A0A9X2WSX5</accession>
<organism evidence="2 3">
    <name type="scientific">Shewanella septentrionalis</name>
    <dbReference type="NCBI Taxonomy" id="2952223"/>
    <lineage>
        <taxon>Bacteria</taxon>
        <taxon>Pseudomonadati</taxon>
        <taxon>Pseudomonadota</taxon>
        <taxon>Gammaproteobacteria</taxon>
        <taxon>Alteromonadales</taxon>
        <taxon>Shewanellaceae</taxon>
        <taxon>Shewanella</taxon>
    </lineage>
</organism>
<dbReference type="RefSeq" id="WP_261272088.1">
    <property type="nucleotide sequence ID" value="NZ_JAMTCC010000007.1"/>
</dbReference>
<keyword evidence="1" id="KW-0472">Membrane</keyword>
<dbReference type="AlphaFoldDB" id="A0A9X2WSX5"/>
<feature type="transmembrane region" description="Helical" evidence="1">
    <location>
        <begin position="6"/>
        <end position="28"/>
    </location>
</feature>
<gene>
    <name evidence="2" type="ORF">NE536_05765</name>
</gene>
<evidence type="ECO:0000256" key="1">
    <source>
        <dbReference type="SAM" id="Phobius"/>
    </source>
</evidence>
<evidence type="ECO:0000313" key="3">
    <source>
        <dbReference type="Proteomes" id="UP001155604"/>
    </source>
</evidence>
<sequence>MDLFNSGFGFFVSTAIVAGLSAFGGAYLKEYAKFQLLEEKQAQILEHQAKLVSQTEQIKSEFDFVKLALQHQSWIDEQRWQFRKDLFLELIEILLEARENALHIDALVLEAHKLAHSLTSGDEEPSVEVENLAENIMSDAYSKAEEIIADRLTLLSERLKILLNQKGILFLSNEAIHSISLFINSHRVWEEEELKDFASKVQRGELSYDDRPATGYDDYLFHYSSAATKSYRNIINIAKSDLQI</sequence>
<keyword evidence="3" id="KW-1185">Reference proteome</keyword>
<name>A0A9X2WSX5_9GAMM</name>
<comment type="caution">
    <text evidence="2">The sequence shown here is derived from an EMBL/GenBank/DDBJ whole genome shotgun (WGS) entry which is preliminary data.</text>
</comment>
<evidence type="ECO:0000313" key="2">
    <source>
        <dbReference type="EMBL" id="MCT7944871.1"/>
    </source>
</evidence>
<dbReference type="EMBL" id="JAMTCC010000007">
    <property type="protein sequence ID" value="MCT7944871.1"/>
    <property type="molecule type" value="Genomic_DNA"/>
</dbReference>